<evidence type="ECO:0000256" key="1">
    <source>
        <dbReference type="SAM" id="MobiDB-lite"/>
    </source>
</evidence>
<dbReference type="Proteomes" id="UP001219355">
    <property type="component" value="Chromosome 2"/>
</dbReference>
<evidence type="ECO:0000256" key="2">
    <source>
        <dbReference type="SAM" id="Phobius"/>
    </source>
</evidence>
<evidence type="ECO:0000313" key="4">
    <source>
        <dbReference type="Proteomes" id="UP001219355"/>
    </source>
</evidence>
<feature type="transmembrane region" description="Helical" evidence="2">
    <location>
        <begin position="6"/>
        <end position="25"/>
    </location>
</feature>
<keyword evidence="2" id="KW-1133">Transmembrane helix</keyword>
<sequence>MARGRGLVPIALAIGFGVLNGYIVFQPAYAERNTQKAIQPQEENTSGDLDKDVKEVGITKNAEVSKINMSTNQMTSNAASTSTEPPTTSWTQSIYSWWSGENMNKAPDSTAKK</sequence>
<feature type="region of interest" description="Disordered" evidence="1">
    <location>
        <begin position="70"/>
        <end position="90"/>
    </location>
</feature>
<gene>
    <name evidence="3" type="ORF">PRK78_002671</name>
</gene>
<accession>A0AAF0IJW9</accession>
<reference evidence="3" key="1">
    <citation type="submission" date="2023-03" db="EMBL/GenBank/DDBJ databases">
        <title>Emydomyces testavorans Genome Sequence.</title>
        <authorList>
            <person name="Hoyer L."/>
        </authorList>
    </citation>
    <scope>NUCLEOTIDE SEQUENCE</scope>
    <source>
        <strain evidence="3">16-2883</strain>
    </source>
</reference>
<dbReference type="AlphaFoldDB" id="A0AAF0IJW9"/>
<evidence type="ECO:0000313" key="3">
    <source>
        <dbReference type="EMBL" id="WEW57209.1"/>
    </source>
</evidence>
<proteinExistence type="predicted"/>
<dbReference type="Pfam" id="PF23670">
    <property type="entry name" value="PIGBOS1"/>
    <property type="match status" value="1"/>
</dbReference>
<keyword evidence="4" id="KW-1185">Reference proteome</keyword>
<protein>
    <submittedName>
        <fullName evidence="3">Uncharacterized protein</fullName>
    </submittedName>
</protein>
<dbReference type="InterPro" id="IPR057394">
    <property type="entry name" value="PIGBOS1"/>
</dbReference>
<dbReference type="EMBL" id="CP120628">
    <property type="protein sequence ID" value="WEW57209.1"/>
    <property type="molecule type" value="Genomic_DNA"/>
</dbReference>
<name>A0AAF0IJW9_9EURO</name>
<keyword evidence="2" id="KW-0472">Membrane</keyword>
<organism evidence="3 4">
    <name type="scientific">Emydomyces testavorans</name>
    <dbReference type="NCBI Taxonomy" id="2070801"/>
    <lineage>
        <taxon>Eukaryota</taxon>
        <taxon>Fungi</taxon>
        <taxon>Dikarya</taxon>
        <taxon>Ascomycota</taxon>
        <taxon>Pezizomycotina</taxon>
        <taxon>Eurotiomycetes</taxon>
        <taxon>Eurotiomycetidae</taxon>
        <taxon>Onygenales</taxon>
        <taxon>Nannizziopsiaceae</taxon>
        <taxon>Emydomyces</taxon>
    </lineage>
</organism>
<feature type="compositionally biased region" description="Low complexity" evidence="1">
    <location>
        <begin position="75"/>
        <end position="90"/>
    </location>
</feature>
<keyword evidence="2" id="KW-0812">Transmembrane</keyword>